<protein>
    <submittedName>
        <fullName evidence="1">Uncharacterized protein</fullName>
    </submittedName>
</protein>
<gene>
    <name evidence="1" type="ORF">GN330_22650</name>
</gene>
<reference evidence="1 2" key="1">
    <citation type="submission" date="2019-12" db="EMBL/GenBank/DDBJ databases">
        <title>Nitratireductor arenosus sp. nov., Isolated from sea sand, Jeju island, South Korea.</title>
        <authorList>
            <person name="Kim W."/>
        </authorList>
    </citation>
    <scope>NUCLEOTIDE SEQUENCE [LARGE SCALE GENOMIC DNA]</scope>
    <source>
        <strain evidence="1 2">CAU 1489</strain>
    </source>
</reference>
<dbReference type="AlphaFoldDB" id="A0A844QN91"/>
<dbReference type="RefSeq" id="WP_156715886.1">
    <property type="nucleotide sequence ID" value="NZ_WPHG01000010.1"/>
</dbReference>
<evidence type="ECO:0000313" key="1">
    <source>
        <dbReference type="EMBL" id="MVB00055.1"/>
    </source>
</evidence>
<comment type="caution">
    <text evidence="1">The sequence shown here is derived from an EMBL/GenBank/DDBJ whole genome shotgun (WGS) entry which is preliminary data.</text>
</comment>
<dbReference type="EMBL" id="WPHG01000010">
    <property type="protein sequence ID" value="MVB00055.1"/>
    <property type="molecule type" value="Genomic_DNA"/>
</dbReference>
<dbReference type="Proteomes" id="UP000463224">
    <property type="component" value="Unassembled WGS sequence"/>
</dbReference>
<keyword evidence="2" id="KW-1185">Reference proteome</keyword>
<organism evidence="1 2">
    <name type="scientific">Nitratireductor arenosus</name>
    <dbReference type="NCBI Taxonomy" id="2682096"/>
    <lineage>
        <taxon>Bacteria</taxon>
        <taxon>Pseudomonadati</taxon>
        <taxon>Pseudomonadota</taxon>
        <taxon>Alphaproteobacteria</taxon>
        <taxon>Hyphomicrobiales</taxon>
        <taxon>Phyllobacteriaceae</taxon>
        <taxon>Nitratireductor</taxon>
    </lineage>
</organism>
<name>A0A844QN91_9HYPH</name>
<accession>A0A844QN91</accession>
<proteinExistence type="predicted"/>
<evidence type="ECO:0000313" key="2">
    <source>
        <dbReference type="Proteomes" id="UP000463224"/>
    </source>
</evidence>
<sequence>MAFATDGKVGVGFDRRTATPEFGLGTAAIGSGNTTWVYVKASAAINDATVVILTTPGFTAAAGAGDFTADTGFANGEYGWIRKTTSPLDGN</sequence>